<evidence type="ECO:0000256" key="1">
    <source>
        <dbReference type="ARBA" id="ARBA00023015"/>
    </source>
</evidence>
<dbReference type="InterPro" id="IPR008920">
    <property type="entry name" value="TF_FadR/GntR_C"/>
</dbReference>
<evidence type="ECO:0000256" key="3">
    <source>
        <dbReference type="ARBA" id="ARBA00023163"/>
    </source>
</evidence>
<dbReference type="PANTHER" id="PTHR43537:SF24">
    <property type="entry name" value="GLUCONATE OPERON TRANSCRIPTIONAL REPRESSOR"/>
    <property type="match status" value="1"/>
</dbReference>
<protein>
    <submittedName>
        <fullName evidence="5">GntR family transcriptional regulator</fullName>
    </submittedName>
</protein>
<proteinExistence type="predicted"/>
<keyword evidence="1" id="KW-0805">Transcription regulation</keyword>
<comment type="caution">
    <text evidence="5">The sequence shown here is derived from an EMBL/GenBank/DDBJ whole genome shotgun (WGS) entry which is preliminary data.</text>
</comment>
<keyword evidence="3" id="KW-0804">Transcription</keyword>
<dbReference type="PANTHER" id="PTHR43537">
    <property type="entry name" value="TRANSCRIPTIONAL REGULATOR, GNTR FAMILY"/>
    <property type="match status" value="1"/>
</dbReference>
<name>A0A933W085_RHOPL</name>
<dbReference type="AlphaFoldDB" id="A0A933W085"/>
<dbReference type="Proteomes" id="UP000782519">
    <property type="component" value="Unassembled WGS sequence"/>
</dbReference>
<evidence type="ECO:0000259" key="4">
    <source>
        <dbReference type="PROSITE" id="PS50949"/>
    </source>
</evidence>
<dbReference type="PROSITE" id="PS50949">
    <property type="entry name" value="HTH_GNTR"/>
    <property type="match status" value="1"/>
</dbReference>
<evidence type="ECO:0000256" key="2">
    <source>
        <dbReference type="ARBA" id="ARBA00023125"/>
    </source>
</evidence>
<reference evidence="5" key="1">
    <citation type="submission" date="2020-07" db="EMBL/GenBank/DDBJ databases">
        <title>Huge and variable diversity of episymbiotic CPR bacteria and DPANN archaea in groundwater ecosystems.</title>
        <authorList>
            <person name="He C.Y."/>
            <person name="Keren R."/>
            <person name="Whittaker M."/>
            <person name="Farag I.F."/>
            <person name="Doudna J."/>
            <person name="Cate J.H.D."/>
            <person name="Banfield J.F."/>
        </authorList>
    </citation>
    <scope>NUCLEOTIDE SEQUENCE</scope>
    <source>
        <strain evidence="5">NC_groundwater_1818_Pr3_B-0.1um_66_35</strain>
    </source>
</reference>
<dbReference type="GO" id="GO:0003677">
    <property type="term" value="F:DNA binding"/>
    <property type="evidence" value="ECO:0007669"/>
    <property type="project" value="UniProtKB-KW"/>
</dbReference>
<dbReference type="EMBL" id="JACRJB010000014">
    <property type="protein sequence ID" value="MBI5128645.1"/>
    <property type="molecule type" value="Genomic_DNA"/>
</dbReference>
<dbReference type="SUPFAM" id="SSF48008">
    <property type="entry name" value="GntR ligand-binding domain-like"/>
    <property type="match status" value="1"/>
</dbReference>
<dbReference type="CDD" id="cd07377">
    <property type="entry name" value="WHTH_GntR"/>
    <property type="match status" value="1"/>
</dbReference>
<evidence type="ECO:0000313" key="5">
    <source>
        <dbReference type="EMBL" id="MBI5128645.1"/>
    </source>
</evidence>
<dbReference type="PRINTS" id="PR00035">
    <property type="entry name" value="HTHGNTR"/>
</dbReference>
<keyword evidence="2" id="KW-0238">DNA-binding</keyword>
<dbReference type="Gene3D" id="1.10.10.10">
    <property type="entry name" value="Winged helix-like DNA-binding domain superfamily/Winged helix DNA-binding domain"/>
    <property type="match status" value="1"/>
</dbReference>
<dbReference type="InterPro" id="IPR036388">
    <property type="entry name" value="WH-like_DNA-bd_sf"/>
</dbReference>
<dbReference type="InterPro" id="IPR036390">
    <property type="entry name" value="WH_DNA-bd_sf"/>
</dbReference>
<dbReference type="InterPro" id="IPR000524">
    <property type="entry name" value="Tscrpt_reg_HTH_GntR"/>
</dbReference>
<dbReference type="Pfam" id="PF00392">
    <property type="entry name" value="GntR"/>
    <property type="match status" value="1"/>
</dbReference>
<dbReference type="GO" id="GO:0003700">
    <property type="term" value="F:DNA-binding transcription factor activity"/>
    <property type="evidence" value="ECO:0007669"/>
    <property type="project" value="InterPro"/>
</dbReference>
<dbReference type="Pfam" id="PF07729">
    <property type="entry name" value="FCD"/>
    <property type="match status" value="1"/>
</dbReference>
<evidence type="ECO:0000313" key="6">
    <source>
        <dbReference type="Proteomes" id="UP000782519"/>
    </source>
</evidence>
<dbReference type="SMART" id="SM00345">
    <property type="entry name" value="HTH_GNTR"/>
    <property type="match status" value="1"/>
</dbReference>
<feature type="domain" description="HTH gntR-type" evidence="4">
    <location>
        <begin position="15"/>
        <end position="82"/>
    </location>
</feature>
<accession>A0A933W085</accession>
<organism evidence="5 6">
    <name type="scientific">Rhodopseudomonas palustris</name>
    <dbReference type="NCBI Taxonomy" id="1076"/>
    <lineage>
        <taxon>Bacteria</taxon>
        <taxon>Pseudomonadati</taxon>
        <taxon>Pseudomonadota</taxon>
        <taxon>Alphaproteobacteria</taxon>
        <taxon>Hyphomicrobiales</taxon>
        <taxon>Nitrobacteraceae</taxon>
        <taxon>Rhodopseudomonas</taxon>
    </lineage>
</organism>
<dbReference type="SUPFAM" id="SSF46785">
    <property type="entry name" value="Winged helix' DNA-binding domain"/>
    <property type="match status" value="1"/>
</dbReference>
<dbReference type="SMART" id="SM00895">
    <property type="entry name" value="FCD"/>
    <property type="match status" value="1"/>
</dbReference>
<sequence>MAKIESDLNVSRESTSLRLLVENRLRSAIGSGVFKPGQRLIERELCEQTGVGRTSIREALRQLEAEGLVTTIPHRGPIVSTITAEEAAQLYDLRALLEGYAGRECARRRDPVIIGRLRKQFEQMGAVAGQEDRSDLLAAKTEFYAALLEGCGNVFVERFLKMLLNRVTVLRMTSMTQPNRIGRSLAEIETILLAIESGDEDGAEQACVQHIKNAAAIALDALGRAES</sequence>
<dbReference type="InterPro" id="IPR011711">
    <property type="entry name" value="GntR_C"/>
</dbReference>
<gene>
    <name evidence="5" type="ORF">HZA66_04340</name>
</gene>
<dbReference type="Gene3D" id="1.20.120.530">
    <property type="entry name" value="GntR ligand-binding domain-like"/>
    <property type="match status" value="1"/>
</dbReference>